<dbReference type="InterPro" id="IPR000276">
    <property type="entry name" value="GPCR_Rhodpsn"/>
</dbReference>
<evidence type="ECO:0000256" key="5">
    <source>
        <dbReference type="ARBA" id="ARBA00023136"/>
    </source>
</evidence>
<keyword evidence="6 8" id="KW-0675">Receptor</keyword>
<proteinExistence type="predicted"/>
<organism evidence="8 9">
    <name type="scientific">Gonapodya prolifera (strain JEL478)</name>
    <name type="common">Monoblepharis prolifera</name>
    <dbReference type="NCBI Taxonomy" id="1344416"/>
    <lineage>
        <taxon>Eukaryota</taxon>
        <taxon>Fungi</taxon>
        <taxon>Fungi incertae sedis</taxon>
        <taxon>Chytridiomycota</taxon>
        <taxon>Chytridiomycota incertae sedis</taxon>
        <taxon>Monoblepharidomycetes</taxon>
        <taxon>Monoblepharidales</taxon>
        <taxon>Gonapodyaceae</taxon>
        <taxon>Gonapodya</taxon>
    </lineage>
</organism>
<feature type="transmembrane region" description="Helical" evidence="7">
    <location>
        <begin position="291"/>
        <end position="311"/>
    </location>
</feature>
<comment type="subcellular location">
    <subcellularLocation>
        <location evidence="1">Membrane</location>
        <topology evidence="1">Multi-pass membrane protein</topology>
    </subcellularLocation>
</comment>
<feature type="transmembrane region" description="Helical" evidence="7">
    <location>
        <begin position="134"/>
        <end position="155"/>
    </location>
</feature>
<evidence type="ECO:0000256" key="7">
    <source>
        <dbReference type="SAM" id="Phobius"/>
    </source>
</evidence>
<feature type="transmembrane region" description="Helical" evidence="7">
    <location>
        <begin position="248"/>
        <end position="271"/>
    </location>
</feature>
<dbReference type="SUPFAM" id="SSF81321">
    <property type="entry name" value="Family A G protein-coupled receptor-like"/>
    <property type="match status" value="1"/>
</dbReference>
<dbReference type="GO" id="GO:0016020">
    <property type="term" value="C:membrane"/>
    <property type="evidence" value="ECO:0007669"/>
    <property type="project" value="UniProtKB-SubCell"/>
</dbReference>
<accession>A0A139A5U2</accession>
<feature type="transmembrane region" description="Helical" evidence="7">
    <location>
        <begin position="20"/>
        <end position="43"/>
    </location>
</feature>
<keyword evidence="4" id="KW-0297">G-protein coupled receptor</keyword>
<keyword evidence="4" id="KW-0807">Transducer</keyword>
<name>A0A139A5U2_GONPJ</name>
<dbReference type="Pfam" id="PF00001">
    <property type="entry name" value="7tm_1"/>
    <property type="match status" value="1"/>
</dbReference>
<dbReference type="EMBL" id="KQ965791">
    <property type="protein sequence ID" value="KXS12111.1"/>
    <property type="molecule type" value="Genomic_DNA"/>
</dbReference>
<evidence type="ECO:0000256" key="2">
    <source>
        <dbReference type="ARBA" id="ARBA00022692"/>
    </source>
</evidence>
<feature type="transmembrane region" description="Helical" evidence="7">
    <location>
        <begin position="55"/>
        <end position="74"/>
    </location>
</feature>
<evidence type="ECO:0000313" key="9">
    <source>
        <dbReference type="Proteomes" id="UP000070544"/>
    </source>
</evidence>
<keyword evidence="3 7" id="KW-1133">Transmembrane helix</keyword>
<dbReference type="PANTHER" id="PTHR24240">
    <property type="entry name" value="OPSIN"/>
    <property type="match status" value="1"/>
</dbReference>
<feature type="transmembrane region" description="Helical" evidence="7">
    <location>
        <begin position="94"/>
        <end position="113"/>
    </location>
</feature>
<evidence type="ECO:0000256" key="4">
    <source>
        <dbReference type="ARBA" id="ARBA00023040"/>
    </source>
</evidence>
<dbReference type="InterPro" id="IPR050125">
    <property type="entry name" value="GPCR_opsins"/>
</dbReference>
<dbReference type="GO" id="GO:0004930">
    <property type="term" value="F:G protein-coupled receptor activity"/>
    <property type="evidence" value="ECO:0007669"/>
    <property type="project" value="UniProtKB-KW"/>
</dbReference>
<gene>
    <name evidence="8" type="ORF">M427DRAFT_137505</name>
</gene>
<dbReference type="PROSITE" id="PS00237">
    <property type="entry name" value="G_PROTEIN_RECEP_F1_1"/>
    <property type="match status" value="1"/>
</dbReference>
<feature type="transmembrane region" description="Helical" evidence="7">
    <location>
        <begin position="183"/>
        <end position="205"/>
    </location>
</feature>
<evidence type="ECO:0000256" key="6">
    <source>
        <dbReference type="ARBA" id="ARBA00023170"/>
    </source>
</evidence>
<dbReference type="Proteomes" id="UP000070544">
    <property type="component" value="Unassembled WGS sequence"/>
</dbReference>
<keyword evidence="9" id="KW-1185">Reference proteome</keyword>
<keyword evidence="2 7" id="KW-0812">Transmembrane</keyword>
<evidence type="ECO:0000256" key="3">
    <source>
        <dbReference type="ARBA" id="ARBA00022989"/>
    </source>
</evidence>
<sequence length="377" mass="41112">MNDSNGEAQTQINKDAERIFGVVTACVATLGLVAMIVLGGNFVRVKDFRNPLNHVYVSLFTANTLFSVTALVGQTVRFASGSPRLPNWACQLEGAVLTCMVVVSMWSVSHIGTERYNIVIKQRSWSLSTHRAGILFTWGFVSFFGISTALIGMYLQHPGLSVCTINLTSRDPRFLAVDITGAFIYNGASIVVSVFCYTTIARAIVDVRSRRLRTASRQYEEGMVGSGAAKSIDSPPKPMIKPIDIQPALTALSIASSYFVTWTAFAWGIVLPEMITGEHAGGSDAAVLEPVLWMLIAWQCSVWDVVLISMVDKDLRAGVFRMVGRWLPPRLRSGTVSVQCKDAHPLADTIRTSNGSQKFGGHVGPKSIRTAVDSRYL</sequence>
<keyword evidence="5 7" id="KW-0472">Membrane</keyword>
<dbReference type="Gene3D" id="1.20.1070.10">
    <property type="entry name" value="Rhodopsin 7-helix transmembrane proteins"/>
    <property type="match status" value="1"/>
</dbReference>
<dbReference type="OMA" id="HIGTERY"/>
<protein>
    <submittedName>
        <fullName evidence="8">Family A G protein-coupled receptor-like protein</fullName>
    </submittedName>
</protein>
<dbReference type="AlphaFoldDB" id="A0A139A5U2"/>
<reference evidence="8 9" key="1">
    <citation type="journal article" date="2015" name="Genome Biol. Evol.">
        <title>Phylogenomic analyses indicate that early fungi evolved digesting cell walls of algal ancestors of land plants.</title>
        <authorList>
            <person name="Chang Y."/>
            <person name="Wang S."/>
            <person name="Sekimoto S."/>
            <person name="Aerts A.L."/>
            <person name="Choi C."/>
            <person name="Clum A."/>
            <person name="LaButti K.M."/>
            <person name="Lindquist E.A."/>
            <person name="Yee Ngan C."/>
            <person name="Ohm R.A."/>
            <person name="Salamov A.A."/>
            <person name="Grigoriev I.V."/>
            <person name="Spatafora J.W."/>
            <person name="Berbee M.L."/>
        </authorList>
    </citation>
    <scope>NUCLEOTIDE SEQUENCE [LARGE SCALE GENOMIC DNA]</scope>
    <source>
        <strain evidence="8 9">JEL478</strain>
    </source>
</reference>
<evidence type="ECO:0000313" key="8">
    <source>
        <dbReference type="EMBL" id="KXS12111.1"/>
    </source>
</evidence>
<dbReference type="OrthoDB" id="9996086at2759"/>
<evidence type="ECO:0000256" key="1">
    <source>
        <dbReference type="ARBA" id="ARBA00004141"/>
    </source>
</evidence>